<evidence type="ECO:0000313" key="2">
    <source>
        <dbReference type="EMBL" id="KXG19386.2"/>
    </source>
</evidence>
<dbReference type="EMBL" id="CM000769">
    <property type="protein sequence ID" value="KXG19386.2"/>
    <property type="molecule type" value="Genomic_DNA"/>
</dbReference>
<dbReference type="AlphaFoldDB" id="A0A194YIG0"/>
<feature type="domain" description="KIB1-4 beta-propeller" evidence="1">
    <location>
        <begin position="66"/>
        <end position="371"/>
    </location>
</feature>
<name>A0A194YIG0_SORBI</name>
<dbReference type="OMA" id="TIWRHEP"/>
<accession>A0A194YIG0</accession>
<dbReference type="PANTHER" id="PTHR33110">
    <property type="entry name" value="F-BOX/KELCH-REPEAT PROTEIN-RELATED"/>
    <property type="match status" value="1"/>
</dbReference>
<dbReference type="PANTHER" id="PTHR33110:SF36">
    <property type="entry name" value="OS06G0148600 PROTEIN"/>
    <property type="match status" value="1"/>
</dbReference>
<dbReference type="Gene3D" id="1.20.1280.50">
    <property type="match status" value="1"/>
</dbReference>
<dbReference type="Pfam" id="PF03478">
    <property type="entry name" value="Beta-prop_KIB1-4"/>
    <property type="match status" value="1"/>
</dbReference>
<dbReference type="InterPro" id="IPR036047">
    <property type="entry name" value="F-box-like_dom_sf"/>
</dbReference>
<dbReference type="eggNOG" id="ENOG502R64B">
    <property type="taxonomic scope" value="Eukaryota"/>
</dbReference>
<gene>
    <name evidence="2" type="ORF">SORBI_3010G052000</name>
</gene>
<proteinExistence type="predicted"/>
<dbReference type="SUPFAM" id="SSF81383">
    <property type="entry name" value="F-box domain"/>
    <property type="match status" value="1"/>
</dbReference>
<dbReference type="Gramene" id="KXG19386">
    <property type="protein sequence ID" value="KXG19386"/>
    <property type="gene ID" value="SORBI_3010G052000"/>
</dbReference>
<sequence length="413" mass="46302">MAAAARHCSSWAGLEPDLLGLVLRRLPSLADRVRLAAVCRPWRRHCAWLGPEPPPFPWLTLRDCTFLSIADGKIYCLPSVPPGNSRCHGSVGNWLFLEQHVGDGGSPPLSLMNPFSKNVMRLPDADTIWRHEPVDDYPSERKLLKMVLLSSMDDDLSPDSHFAVLITDCRFESVISICQLSTASAFRVPDHERVCDIALVNGKLYALSARKLFVLDEVESTSSKCKPKTPSMKCIANNDVHNPGNLRKTIAGKEHICAYWNYLVESNGKLLHVRRLIGCESSVFALRKDRVEHSRTFSFDVFEVDLTTSSCSVQWRRLNSLGGKALFVGPYSKAVQASESGAQADCIYFICDYDITRDCFTDPFRDSGVFNMRNETIAPLLPETMMIQARKGVAKGRSAKKFYSARPSWFFPY</sequence>
<evidence type="ECO:0000313" key="3">
    <source>
        <dbReference type="Proteomes" id="UP000000768"/>
    </source>
</evidence>
<protein>
    <recommendedName>
        <fullName evidence="1">KIB1-4 beta-propeller domain-containing protein</fullName>
    </recommendedName>
</protein>
<keyword evidence="3" id="KW-1185">Reference proteome</keyword>
<dbReference type="InParanoid" id="A0A194YIG0"/>
<organism evidence="2 3">
    <name type="scientific">Sorghum bicolor</name>
    <name type="common">Sorghum</name>
    <name type="synonym">Sorghum vulgare</name>
    <dbReference type="NCBI Taxonomy" id="4558"/>
    <lineage>
        <taxon>Eukaryota</taxon>
        <taxon>Viridiplantae</taxon>
        <taxon>Streptophyta</taxon>
        <taxon>Embryophyta</taxon>
        <taxon>Tracheophyta</taxon>
        <taxon>Spermatophyta</taxon>
        <taxon>Magnoliopsida</taxon>
        <taxon>Liliopsida</taxon>
        <taxon>Poales</taxon>
        <taxon>Poaceae</taxon>
        <taxon>PACMAD clade</taxon>
        <taxon>Panicoideae</taxon>
        <taxon>Andropogonodae</taxon>
        <taxon>Andropogoneae</taxon>
        <taxon>Sorghinae</taxon>
        <taxon>Sorghum</taxon>
    </lineage>
</organism>
<evidence type="ECO:0000259" key="1">
    <source>
        <dbReference type="Pfam" id="PF03478"/>
    </source>
</evidence>
<reference evidence="3" key="2">
    <citation type="journal article" date="2018" name="Plant J.">
        <title>The Sorghum bicolor reference genome: improved assembly, gene annotations, a transcriptome atlas, and signatures of genome organization.</title>
        <authorList>
            <person name="McCormick R.F."/>
            <person name="Truong S.K."/>
            <person name="Sreedasyam A."/>
            <person name="Jenkins J."/>
            <person name="Shu S."/>
            <person name="Sims D."/>
            <person name="Kennedy M."/>
            <person name="Amirebrahimi M."/>
            <person name="Weers B.D."/>
            <person name="McKinley B."/>
            <person name="Mattison A."/>
            <person name="Morishige D.T."/>
            <person name="Grimwood J."/>
            <person name="Schmutz J."/>
            <person name="Mullet J.E."/>
        </authorList>
    </citation>
    <scope>NUCLEOTIDE SEQUENCE [LARGE SCALE GENOMIC DNA]</scope>
    <source>
        <strain evidence="3">cv. BTx623</strain>
    </source>
</reference>
<dbReference type="InterPro" id="IPR005174">
    <property type="entry name" value="KIB1-4_b-propeller"/>
</dbReference>
<dbReference type="Proteomes" id="UP000000768">
    <property type="component" value="Chromosome 10"/>
</dbReference>
<dbReference type="KEGG" id="sbi:8070881"/>
<dbReference type="OrthoDB" id="677441at2759"/>
<reference evidence="2 3" key="1">
    <citation type="journal article" date="2009" name="Nature">
        <title>The Sorghum bicolor genome and the diversification of grasses.</title>
        <authorList>
            <person name="Paterson A.H."/>
            <person name="Bowers J.E."/>
            <person name="Bruggmann R."/>
            <person name="Dubchak I."/>
            <person name="Grimwood J."/>
            <person name="Gundlach H."/>
            <person name="Haberer G."/>
            <person name="Hellsten U."/>
            <person name="Mitros T."/>
            <person name="Poliakov A."/>
            <person name="Schmutz J."/>
            <person name="Spannagl M."/>
            <person name="Tang H."/>
            <person name="Wang X."/>
            <person name="Wicker T."/>
            <person name="Bharti A.K."/>
            <person name="Chapman J."/>
            <person name="Feltus F.A."/>
            <person name="Gowik U."/>
            <person name="Grigoriev I.V."/>
            <person name="Lyons E."/>
            <person name="Maher C.A."/>
            <person name="Martis M."/>
            <person name="Narechania A."/>
            <person name="Otillar R.P."/>
            <person name="Penning B.W."/>
            <person name="Salamov A.A."/>
            <person name="Wang Y."/>
            <person name="Zhang L."/>
            <person name="Carpita N.C."/>
            <person name="Freeling M."/>
            <person name="Gingle A.R."/>
            <person name="Hash C.T."/>
            <person name="Keller B."/>
            <person name="Klein P."/>
            <person name="Kresovich S."/>
            <person name="McCann M.C."/>
            <person name="Ming R."/>
            <person name="Peterson D.G."/>
            <person name="Mehboob-ur-Rahman"/>
            <person name="Ware D."/>
            <person name="Westhoff P."/>
            <person name="Mayer K.F."/>
            <person name="Messing J."/>
            <person name="Rokhsar D.S."/>
        </authorList>
    </citation>
    <scope>NUCLEOTIDE SEQUENCE [LARGE SCALE GENOMIC DNA]</scope>
    <source>
        <strain evidence="3">cv. BTx623</strain>
    </source>
</reference>